<dbReference type="PANTHER" id="PTHR45962:SF1">
    <property type="entry name" value="N-FATTY-ACYL-AMINO ACID SYNTHASE_HYDROLASE PM20D1"/>
    <property type="match status" value="1"/>
</dbReference>
<dbReference type="Pfam" id="PF01546">
    <property type="entry name" value="Peptidase_M20"/>
    <property type="match status" value="1"/>
</dbReference>
<feature type="region of interest" description="Disordered" evidence="8">
    <location>
        <begin position="1"/>
        <end position="26"/>
    </location>
</feature>
<evidence type="ECO:0000256" key="3">
    <source>
        <dbReference type="ARBA" id="ARBA00022723"/>
    </source>
</evidence>
<feature type="binding site" evidence="7">
    <location>
        <position position="277"/>
    </location>
    <ligand>
        <name>Zn(2+)</name>
        <dbReference type="ChEBI" id="CHEBI:29105"/>
        <label>2</label>
    </ligand>
</feature>
<evidence type="ECO:0000256" key="2">
    <source>
        <dbReference type="ARBA" id="ARBA00022670"/>
    </source>
</evidence>
<protein>
    <submittedName>
        <fullName evidence="11">Carboxypeptidase S</fullName>
    </submittedName>
</protein>
<evidence type="ECO:0000313" key="11">
    <source>
        <dbReference type="EMBL" id="KAF2148708.1"/>
    </source>
</evidence>
<evidence type="ECO:0000313" key="12">
    <source>
        <dbReference type="Proteomes" id="UP000799439"/>
    </source>
</evidence>
<dbReference type="InterPro" id="IPR011650">
    <property type="entry name" value="Peptidase_M20_dimer"/>
</dbReference>
<feature type="domain" description="Peptidase M20 dimerisation" evidence="10">
    <location>
        <begin position="295"/>
        <end position="464"/>
    </location>
</feature>
<dbReference type="SUPFAM" id="SSF53187">
    <property type="entry name" value="Zn-dependent exopeptidases"/>
    <property type="match status" value="1"/>
</dbReference>
<dbReference type="SUPFAM" id="SSF55031">
    <property type="entry name" value="Bacterial exopeptidase dimerisation domain"/>
    <property type="match status" value="1"/>
</dbReference>
<keyword evidence="3 7" id="KW-0479">Metal-binding</keyword>
<dbReference type="InterPro" id="IPR001261">
    <property type="entry name" value="ArgE/DapE_CS"/>
</dbReference>
<keyword evidence="9" id="KW-0472">Membrane</keyword>
<dbReference type="InterPro" id="IPR002933">
    <property type="entry name" value="Peptidase_M20"/>
</dbReference>
<gene>
    <name evidence="11" type="ORF">K461DRAFT_271332</name>
</gene>
<comment type="similarity">
    <text evidence="1">Belongs to the peptidase M20A family.</text>
</comment>
<dbReference type="PIRSF" id="PIRSF037217">
    <property type="entry name" value="Carboxypeptidase_S"/>
    <property type="match status" value="1"/>
</dbReference>
<dbReference type="InterPro" id="IPR047177">
    <property type="entry name" value="Pept_M20A"/>
</dbReference>
<organism evidence="11 12">
    <name type="scientific">Myriangium duriaei CBS 260.36</name>
    <dbReference type="NCBI Taxonomy" id="1168546"/>
    <lineage>
        <taxon>Eukaryota</taxon>
        <taxon>Fungi</taxon>
        <taxon>Dikarya</taxon>
        <taxon>Ascomycota</taxon>
        <taxon>Pezizomycotina</taxon>
        <taxon>Dothideomycetes</taxon>
        <taxon>Dothideomycetidae</taxon>
        <taxon>Myriangiales</taxon>
        <taxon>Myriangiaceae</taxon>
        <taxon>Myriangium</taxon>
    </lineage>
</organism>
<dbReference type="GO" id="GO:0046872">
    <property type="term" value="F:metal ion binding"/>
    <property type="evidence" value="ECO:0007669"/>
    <property type="project" value="UniProtKB-KW"/>
</dbReference>
<dbReference type="GO" id="GO:0051603">
    <property type="term" value="P:proteolysis involved in protein catabolic process"/>
    <property type="evidence" value="ECO:0007669"/>
    <property type="project" value="TreeGrafter"/>
</dbReference>
<keyword evidence="11" id="KW-0121">Carboxypeptidase</keyword>
<reference evidence="11" key="1">
    <citation type="journal article" date="2020" name="Stud. Mycol.">
        <title>101 Dothideomycetes genomes: a test case for predicting lifestyles and emergence of pathogens.</title>
        <authorList>
            <person name="Haridas S."/>
            <person name="Albert R."/>
            <person name="Binder M."/>
            <person name="Bloem J."/>
            <person name="Labutti K."/>
            <person name="Salamov A."/>
            <person name="Andreopoulos B."/>
            <person name="Baker S."/>
            <person name="Barry K."/>
            <person name="Bills G."/>
            <person name="Bluhm B."/>
            <person name="Cannon C."/>
            <person name="Castanera R."/>
            <person name="Culley D."/>
            <person name="Daum C."/>
            <person name="Ezra D."/>
            <person name="Gonzalez J."/>
            <person name="Henrissat B."/>
            <person name="Kuo A."/>
            <person name="Liang C."/>
            <person name="Lipzen A."/>
            <person name="Lutzoni F."/>
            <person name="Magnuson J."/>
            <person name="Mondo S."/>
            <person name="Nolan M."/>
            <person name="Ohm R."/>
            <person name="Pangilinan J."/>
            <person name="Park H.-J."/>
            <person name="Ramirez L."/>
            <person name="Alfaro M."/>
            <person name="Sun H."/>
            <person name="Tritt A."/>
            <person name="Yoshinaga Y."/>
            <person name="Zwiers L.-H."/>
            <person name="Turgeon B."/>
            <person name="Goodwin S."/>
            <person name="Spatafora J."/>
            <person name="Crous P."/>
            <person name="Grigoriev I."/>
        </authorList>
    </citation>
    <scope>NUCLEOTIDE SEQUENCE</scope>
    <source>
        <strain evidence="11">CBS 260.36</strain>
    </source>
</reference>
<keyword evidence="9" id="KW-1133">Transmembrane helix</keyword>
<feature type="transmembrane region" description="Helical" evidence="9">
    <location>
        <begin position="32"/>
        <end position="49"/>
    </location>
</feature>
<accession>A0A9P4MD03</accession>
<dbReference type="AlphaFoldDB" id="A0A9P4MD03"/>
<keyword evidence="4" id="KW-0378">Hydrolase</keyword>
<evidence type="ECO:0000259" key="10">
    <source>
        <dbReference type="Pfam" id="PF07687"/>
    </source>
</evidence>
<dbReference type="GO" id="GO:0000328">
    <property type="term" value="C:fungal-type vacuole lumen"/>
    <property type="evidence" value="ECO:0007669"/>
    <property type="project" value="TreeGrafter"/>
</dbReference>
<evidence type="ECO:0000256" key="4">
    <source>
        <dbReference type="ARBA" id="ARBA00022801"/>
    </source>
</evidence>
<dbReference type="GO" id="GO:0004181">
    <property type="term" value="F:metallocarboxypeptidase activity"/>
    <property type="evidence" value="ECO:0007669"/>
    <property type="project" value="InterPro"/>
</dbReference>
<evidence type="ECO:0000256" key="7">
    <source>
        <dbReference type="PIRSR" id="PIRSR037217-2"/>
    </source>
</evidence>
<feature type="binding site" evidence="7">
    <location>
        <position position="214"/>
    </location>
    <ligand>
        <name>Zn(2+)</name>
        <dbReference type="ChEBI" id="CHEBI:29105"/>
        <label>2</label>
    </ligand>
</feature>
<feature type="active site" evidence="6">
    <location>
        <position position="181"/>
    </location>
</feature>
<feature type="binding site" evidence="7">
    <location>
        <position position="179"/>
    </location>
    <ligand>
        <name>Zn(2+)</name>
        <dbReference type="ChEBI" id="CHEBI:29105"/>
        <label>2</label>
    </ligand>
</feature>
<dbReference type="InterPro" id="IPR017141">
    <property type="entry name" value="Pept_M20_carboxypep"/>
</dbReference>
<dbReference type="OrthoDB" id="3064516at2759"/>
<name>A0A9P4MD03_9PEZI</name>
<dbReference type="EMBL" id="ML996092">
    <property type="protein sequence ID" value="KAF2148708.1"/>
    <property type="molecule type" value="Genomic_DNA"/>
</dbReference>
<evidence type="ECO:0000256" key="8">
    <source>
        <dbReference type="SAM" id="MobiDB-lite"/>
    </source>
</evidence>
<dbReference type="PANTHER" id="PTHR45962">
    <property type="entry name" value="N-FATTY-ACYL-AMINO ACID SYNTHASE/HYDROLASE PM20D1"/>
    <property type="match status" value="1"/>
</dbReference>
<evidence type="ECO:0000256" key="5">
    <source>
        <dbReference type="ARBA" id="ARBA00022833"/>
    </source>
</evidence>
<dbReference type="PROSITE" id="PS00759">
    <property type="entry name" value="ARGE_DAPE_CPG2_2"/>
    <property type="match status" value="1"/>
</dbReference>
<dbReference type="Gene3D" id="3.30.70.360">
    <property type="match status" value="1"/>
</dbReference>
<feature type="binding site" evidence="7">
    <location>
        <position position="570"/>
    </location>
    <ligand>
        <name>Zn(2+)</name>
        <dbReference type="ChEBI" id="CHEBI:29105"/>
        <label>1</label>
    </ligand>
</feature>
<dbReference type="Proteomes" id="UP000799439">
    <property type="component" value="Unassembled WGS sequence"/>
</dbReference>
<comment type="caution">
    <text evidence="11">The sequence shown here is derived from an EMBL/GenBank/DDBJ whole genome shotgun (WGS) entry which is preliminary data.</text>
</comment>
<keyword evidence="2" id="KW-0645">Protease</keyword>
<dbReference type="Pfam" id="PF07687">
    <property type="entry name" value="M20_dimer"/>
    <property type="match status" value="1"/>
</dbReference>
<dbReference type="CDD" id="cd05674">
    <property type="entry name" value="M20_yscS"/>
    <property type="match status" value="1"/>
</dbReference>
<evidence type="ECO:0000256" key="9">
    <source>
        <dbReference type="SAM" id="Phobius"/>
    </source>
</evidence>
<proteinExistence type="inferred from homology"/>
<feature type="active site" description="Proton acceptor" evidence="6">
    <location>
        <position position="248"/>
    </location>
</feature>
<sequence length="601" mass="66390">MEKSAIQETLPLAAHPVGSTTTTSDKPRSRKWRVIAYSAIISVILWAHLHNSPLFRTRHTWPAPTPVYSGCEQVDPLKPTLQGGDLKDIDTHLASSHFRNASILRLSKIVQIPSISYDDMGSVEEDERFQIFYEIEKYLESTFPLVHKNLKKENVNTHGLLYTWAGSNDKLKPTVLMAHQDVVPVEKSTVDTWTHPPFSGFYDGKYIWGRGSSDCKNNLIAILESVETLLEAGFQPARTVLLSFGFDEEVSGPRGAGTLAPYILERYGKNSVAAVIDEGNGFASRWGDLYALPGVGEKGYTDVHVVVRMPGGHSSVPSPHTSIGVVSQLVNLIEAETYKPWLSNDNPYLGVLQCGAKYSESFPKKLKHLLARRGKKQDTSPNTSGCSGKKHVDPLAEAAAEQDPFTRYLMQTSQAVDLITGGAKVNALPERVEAVVNHRINIGEHPSLVQRRIAHLAAKVAKHHNLTLYAFPGSEEKIKGNSITLTASPQSMEPAPSTPLDINVPGTNHLSPWGVLSGTTRAIYGEEVKMAPGSMTGNTDTRYFWDLSKHIFRYNPGFDPEEPLGFGNIHTVDEKQSVVAHINSVKWFTTWIRNADEAHFE</sequence>
<keyword evidence="5 7" id="KW-0862">Zinc</keyword>
<dbReference type="Gene3D" id="3.40.630.10">
    <property type="entry name" value="Zn peptidases"/>
    <property type="match status" value="1"/>
</dbReference>
<evidence type="ECO:0000256" key="6">
    <source>
        <dbReference type="PIRSR" id="PIRSR037217-1"/>
    </source>
</evidence>
<dbReference type="FunFam" id="3.40.630.10:FF:000027">
    <property type="entry name" value="N-fatty-acyl-amino acid synthase/hydrolase PM20D1"/>
    <property type="match status" value="1"/>
</dbReference>
<keyword evidence="9" id="KW-0812">Transmembrane</keyword>
<dbReference type="InterPro" id="IPR036264">
    <property type="entry name" value="Bact_exopeptidase_dim_dom"/>
</dbReference>
<evidence type="ECO:0000256" key="1">
    <source>
        <dbReference type="ARBA" id="ARBA00006247"/>
    </source>
</evidence>
<feature type="binding site" evidence="7">
    <location>
        <position position="249"/>
    </location>
    <ligand>
        <name>Zn(2+)</name>
        <dbReference type="ChEBI" id="CHEBI:29105"/>
        <label>1</label>
    </ligand>
</feature>
<feature type="binding site" evidence="7">
    <location>
        <position position="214"/>
    </location>
    <ligand>
        <name>Zn(2+)</name>
        <dbReference type="ChEBI" id="CHEBI:29105"/>
        <label>1</label>
    </ligand>
</feature>
<keyword evidence="12" id="KW-1185">Reference proteome</keyword>